<sequence length="98" mass="11937">MSRDMVPINVRDPFWKDPFFSSTWDEFEKMRTEMMNSSKDFWSRVDDDFNNFDESVRRTHEEMDRQMAPLRPQLPIGRYQMSPKTLGLLQLLTQRRMI</sequence>
<accession>A0A7T8KF66</accession>
<evidence type="ECO:0000313" key="2">
    <source>
        <dbReference type="Proteomes" id="UP000595437"/>
    </source>
</evidence>
<dbReference type="EMBL" id="CP045894">
    <property type="protein sequence ID" value="QQP54812.1"/>
    <property type="molecule type" value="Genomic_DNA"/>
</dbReference>
<dbReference type="AlphaFoldDB" id="A0A7T8KF66"/>
<dbReference type="Proteomes" id="UP000595437">
    <property type="component" value="Chromosome 5"/>
</dbReference>
<dbReference type="OrthoDB" id="1431247at2759"/>
<gene>
    <name evidence="1" type="ORF">FKW44_007771</name>
</gene>
<proteinExistence type="predicted"/>
<feature type="non-terminal residue" evidence="1">
    <location>
        <position position="98"/>
    </location>
</feature>
<name>A0A7T8KF66_CALRO</name>
<reference evidence="2" key="1">
    <citation type="submission" date="2021-01" db="EMBL/GenBank/DDBJ databases">
        <title>Caligus Genome Assembly.</title>
        <authorList>
            <person name="Gallardo-Escarate C."/>
        </authorList>
    </citation>
    <scope>NUCLEOTIDE SEQUENCE [LARGE SCALE GENOMIC DNA]</scope>
</reference>
<organism evidence="1 2">
    <name type="scientific">Caligus rogercresseyi</name>
    <name type="common">Sea louse</name>
    <dbReference type="NCBI Taxonomy" id="217165"/>
    <lineage>
        <taxon>Eukaryota</taxon>
        <taxon>Metazoa</taxon>
        <taxon>Ecdysozoa</taxon>
        <taxon>Arthropoda</taxon>
        <taxon>Crustacea</taxon>
        <taxon>Multicrustacea</taxon>
        <taxon>Hexanauplia</taxon>
        <taxon>Copepoda</taxon>
        <taxon>Siphonostomatoida</taxon>
        <taxon>Caligidae</taxon>
        <taxon>Caligus</taxon>
    </lineage>
</organism>
<evidence type="ECO:0000313" key="1">
    <source>
        <dbReference type="EMBL" id="QQP54812.1"/>
    </source>
</evidence>
<protein>
    <submittedName>
        <fullName evidence="1">Lethal2essential for life</fullName>
    </submittedName>
</protein>
<keyword evidence="2" id="KW-1185">Reference proteome</keyword>